<name>A0ABY7GMK0_9GAMM</name>
<dbReference type="PROSITE" id="PS00080">
    <property type="entry name" value="MULTICOPPER_OXIDASE2"/>
    <property type="match status" value="1"/>
</dbReference>
<gene>
    <name evidence="7" type="ORF">NM686_004215</name>
</gene>
<keyword evidence="8" id="KW-1185">Reference proteome</keyword>
<dbReference type="Proteomes" id="UP001162780">
    <property type="component" value="Chromosome"/>
</dbReference>
<dbReference type="Pfam" id="PF07731">
    <property type="entry name" value="Cu-oxidase_2"/>
    <property type="match status" value="1"/>
</dbReference>
<keyword evidence="4" id="KW-1133">Transmembrane helix</keyword>
<evidence type="ECO:0000256" key="3">
    <source>
        <dbReference type="SAM" id="MobiDB-lite"/>
    </source>
</evidence>
<evidence type="ECO:0000313" key="7">
    <source>
        <dbReference type="EMBL" id="WAR45724.1"/>
    </source>
</evidence>
<dbReference type="PANTHER" id="PTHR48267:SF1">
    <property type="entry name" value="BILIRUBIN OXIDASE"/>
    <property type="match status" value="1"/>
</dbReference>
<keyword evidence="2" id="KW-0560">Oxidoreductase</keyword>
<evidence type="ECO:0000313" key="8">
    <source>
        <dbReference type="Proteomes" id="UP001162780"/>
    </source>
</evidence>
<dbReference type="PANTHER" id="PTHR48267">
    <property type="entry name" value="CUPREDOXIN SUPERFAMILY PROTEIN"/>
    <property type="match status" value="1"/>
</dbReference>
<proteinExistence type="predicted"/>
<dbReference type="PROSITE" id="PS00079">
    <property type="entry name" value="MULTICOPPER_OXIDASE1"/>
    <property type="match status" value="1"/>
</dbReference>
<feature type="domain" description="Plastocyanin-like" evidence="6">
    <location>
        <begin position="84"/>
        <end position="191"/>
    </location>
</feature>
<sequence>MTHTINPSRRRFFAQTGFGLFAYAGMPGWLRAMEGMGEMPKMPPKKASPNFHPDVEIDLFCKPAEVSILSGQPTRVQQYFAKLIKGPASTLTEIPGSYLGPIMRFEKGQKIRINLHNQLDEPTITHWHGLHVPADVDGHPLYSIDKGETFVYEFEMLNRASMNIYHPHPHNITAKQVYHGLAGAILVNDPEERKLELPNGEYEVPIVIQDRLFDGNNQLLYARHMHDRMMGFYGDRILVNGRPDFQLDVASRAYRFRVLNGSTARIYKLAWDDKSPITVIGTDGGLLETPVNKPYVMLAPGERLDIWADFSGRKVGSQLVMRSRPFSGVLPMMAERMMTGRHGGDDQQHGGGGHRMGMGGMHGSKLPVGSDYPIFTVKVTRQVSDSPSLPNQLSTIKHYTLADTANPNKPVPIGISEGPMRMVLNGRPYAYNDILPNERIPVNTVQLMEIFHAHGGSGGHGSEKKHESENSKPQSQDNMRHGGMRRGMNHDGGNRAEASEHKMGGMGMMGGMNHGEGGGHRMGMMGGMNHGDGEGGHKMGGMMGGDMGMMMSMAHPIHMHGQYFQILSRSISNDESADYATVKEGFIEGGWKDTVLVMPGERVRLIKPFEDFKGLFMYHCHNLEHEDMGMMRDFLVE</sequence>
<evidence type="ECO:0000256" key="1">
    <source>
        <dbReference type="ARBA" id="ARBA00022723"/>
    </source>
</evidence>
<dbReference type="InterPro" id="IPR002355">
    <property type="entry name" value="Cu_oxidase_Cu_BS"/>
</dbReference>
<feature type="domain" description="Plastocyanin-like" evidence="5">
    <location>
        <begin position="551"/>
        <end position="637"/>
    </location>
</feature>
<dbReference type="InterPro" id="IPR011707">
    <property type="entry name" value="Cu-oxidase-like_N"/>
</dbReference>
<dbReference type="InterPro" id="IPR033138">
    <property type="entry name" value="Cu_oxidase_CS"/>
</dbReference>
<keyword evidence="4" id="KW-0812">Transmembrane</keyword>
<dbReference type="Gene3D" id="2.60.40.420">
    <property type="entry name" value="Cupredoxins - blue copper proteins"/>
    <property type="match status" value="3"/>
</dbReference>
<keyword evidence="4" id="KW-0472">Membrane</keyword>
<accession>A0ABY7GMK0</accession>
<dbReference type="Pfam" id="PF07732">
    <property type="entry name" value="Cu-oxidase_3"/>
    <property type="match status" value="1"/>
</dbReference>
<dbReference type="InterPro" id="IPR045087">
    <property type="entry name" value="Cu-oxidase_fam"/>
</dbReference>
<keyword evidence="1" id="KW-0479">Metal-binding</keyword>
<dbReference type="RefSeq" id="WP_255186633.1">
    <property type="nucleotide sequence ID" value="NZ_CP113517.1"/>
</dbReference>
<dbReference type="CDD" id="cd13852">
    <property type="entry name" value="CuRO_1_McoP_like"/>
    <property type="match status" value="1"/>
</dbReference>
<evidence type="ECO:0000256" key="4">
    <source>
        <dbReference type="SAM" id="Phobius"/>
    </source>
</evidence>
<dbReference type="InterPro" id="IPR011706">
    <property type="entry name" value="Cu-oxidase_C"/>
</dbReference>
<dbReference type="InterPro" id="IPR008972">
    <property type="entry name" value="Cupredoxin"/>
</dbReference>
<feature type="compositionally biased region" description="Basic and acidic residues" evidence="3">
    <location>
        <begin position="488"/>
        <end position="501"/>
    </location>
</feature>
<evidence type="ECO:0000259" key="5">
    <source>
        <dbReference type="Pfam" id="PF07731"/>
    </source>
</evidence>
<reference evidence="7" key="1">
    <citation type="submission" date="2022-11" db="EMBL/GenBank/DDBJ databases">
        <title>Methylomonas rapida sp. nov., Carotenoid-Producing Obligate Methanotrophs with High Growth Characteristics and Biotechnological Potential.</title>
        <authorList>
            <person name="Tikhonova E.N."/>
            <person name="Suleimanov R.Z."/>
            <person name="Miroshnikov K."/>
            <person name="Oshkin I.Y."/>
            <person name="Belova S.E."/>
            <person name="Danilova O.V."/>
            <person name="Ashikhmin A."/>
            <person name="Konopkin A."/>
            <person name="But S.Y."/>
            <person name="Khmelenina V.N."/>
            <person name="Kuznetsov N."/>
            <person name="Pimenov N.V."/>
            <person name="Dedysh S.N."/>
        </authorList>
    </citation>
    <scope>NUCLEOTIDE SEQUENCE</scope>
    <source>
        <strain evidence="7">MP1</strain>
    </source>
</reference>
<feature type="region of interest" description="Disordered" evidence="3">
    <location>
        <begin position="453"/>
        <end position="501"/>
    </location>
</feature>
<feature type="compositionally biased region" description="Basic and acidic residues" evidence="3">
    <location>
        <begin position="461"/>
        <end position="470"/>
    </location>
</feature>
<organism evidence="7 8">
    <name type="scientific">Methylomonas rapida</name>
    <dbReference type="NCBI Taxonomy" id="2963939"/>
    <lineage>
        <taxon>Bacteria</taxon>
        <taxon>Pseudomonadati</taxon>
        <taxon>Pseudomonadota</taxon>
        <taxon>Gammaproteobacteria</taxon>
        <taxon>Methylococcales</taxon>
        <taxon>Methylococcaceae</taxon>
        <taxon>Methylomonas</taxon>
    </lineage>
</organism>
<dbReference type="CDD" id="cd13879">
    <property type="entry name" value="CuRO_2_McoP_like"/>
    <property type="match status" value="1"/>
</dbReference>
<feature type="transmembrane region" description="Helical" evidence="4">
    <location>
        <begin position="12"/>
        <end position="30"/>
    </location>
</feature>
<protein>
    <submittedName>
        <fullName evidence="7">Multicopper oxidase domain-containing protein</fullName>
    </submittedName>
</protein>
<dbReference type="EMBL" id="CP113517">
    <property type="protein sequence ID" value="WAR45724.1"/>
    <property type="molecule type" value="Genomic_DNA"/>
</dbReference>
<evidence type="ECO:0000259" key="6">
    <source>
        <dbReference type="Pfam" id="PF07732"/>
    </source>
</evidence>
<dbReference type="SUPFAM" id="SSF49503">
    <property type="entry name" value="Cupredoxins"/>
    <property type="match status" value="3"/>
</dbReference>
<evidence type="ECO:0000256" key="2">
    <source>
        <dbReference type="ARBA" id="ARBA00023002"/>
    </source>
</evidence>